<protein>
    <submittedName>
        <fullName evidence="1">Uncharacterized protein</fullName>
    </submittedName>
</protein>
<organism evidence="1 2">
    <name type="scientific">Flavobacterium franklandianum</name>
    <dbReference type="NCBI Taxonomy" id="2594430"/>
    <lineage>
        <taxon>Bacteria</taxon>
        <taxon>Pseudomonadati</taxon>
        <taxon>Bacteroidota</taxon>
        <taxon>Flavobacteriia</taxon>
        <taxon>Flavobacteriales</taxon>
        <taxon>Flavobacteriaceae</taxon>
        <taxon>Flavobacterium</taxon>
    </lineage>
</organism>
<dbReference type="Proteomes" id="UP000318585">
    <property type="component" value="Unassembled WGS sequence"/>
</dbReference>
<proteinExistence type="predicted"/>
<dbReference type="EMBL" id="VJZR01000001">
    <property type="protein sequence ID" value="TRX23722.1"/>
    <property type="molecule type" value="Genomic_DNA"/>
</dbReference>
<name>A0A553CT76_9FLAO</name>
<evidence type="ECO:0000313" key="2">
    <source>
        <dbReference type="Proteomes" id="UP000318585"/>
    </source>
</evidence>
<dbReference type="OrthoDB" id="1377003at2"/>
<sequence length="121" mass="14424">MKKIYKLLVFLILLVTILLFVKGYFYKKEIENNKKETVCKFVYCKNAPKTTTSFFKYYVNKKSYRNSYGTCPENYDEKINKFYTIKYSSIDPNKIIVDFSKEIKDTIEILNAGFNSRELKN</sequence>
<dbReference type="AlphaFoldDB" id="A0A553CT76"/>
<accession>A0A553CT76</accession>
<reference evidence="1 2" key="1">
    <citation type="submission" date="2019-07" db="EMBL/GenBank/DDBJ databases">
        <title>Novel species of Flavobacterium.</title>
        <authorList>
            <person name="Liu Q."/>
            <person name="Xin Y.-H."/>
        </authorList>
    </citation>
    <scope>NUCLEOTIDE SEQUENCE [LARGE SCALE GENOMIC DNA]</scope>
    <source>
        <strain evidence="1 2">LB3P56</strain>
    </source>
</reference>
<comment type="caution">
    <text evidence="1">The sequence shown here is derived from an EMBL/GenBank/DDBJ whole genome shotgun (WGS) entry which is preliminary data.</text>
</comment>
<dbReference type="RefSeq" id="WP_143390407.1">
    <property type="nucleotide sequence ID" value="NZ_VJZQ01000010.1"/>
</dbReference>
<evidence type="ECO:0000313" key="1">
    <source>
        <dbReference type="EMBL" id="TRX23722.1"/>
    </source>
</evidence>
<gene>
    <name evidence="1" type="ORF">FNW17_00665</name>
</gene>
<keyword evidence="2" id="KW-1185">Reference proteome</keyword>